<sequence length="190" mass="22786">MENRPALSKKLNREEFSEYYYLKEELVEFCRENKIPTTGSKLELTERVSHFLETGEILKSKRKVRPIANIGNLDEFSTIEDNFVCSEKHRAFFKSKIGESFSFKVRFQNWLKENSGKTYRDAINAYYKIIEENKSKKTTIDKQFEYNTYIRDFFERNPDKSLEQAIRCWKYKKSIKGHNQYEDLDLNILP</sequence>
<dbReference type="Proteomes" id="UP000184032">
    <property type="component" value="Unassembled WGS sequence"/>
</dbReference>
<evidence type="ECO:0000313" key="3">
    <source>
        <dbReference type="Proteomes" id="UP000184032"/>
    </source>
</evidence>
<protein>
    <recommendedName>
        <fullName evidence="1">DUF6434 domain-containing protein</fullName>
    </recommendedName>
</protein>
<name>A0A1M5S228_9FIRM</name>
<keyword evidence="3" id="KW-1185">Reference proteome</keyword>
<dbReference type="Pfam" id="PF20026">
    <property type="entry name" value="DUF6434"/>
    <property type="match status" value="1"/>
</dbReference>
<gene>
    <name evidence="2" type="ORF">SAMN02745245_01087</name>
</gene>
<dbReference type="EMBL" id="FQXI01000006">
    <property type="protein sequence ID" value="SHH32530.1"/>
    <property type="molecule type" value="Genomic_DNA"/>
</dbReference>
<dbReference type="OrthoDB" id="9778090at2"/>
<organism evidence="2 3">
    <name type="scientific">Anaerosphaera aminiphila DSM 21120</name>
    <dbReference type="NCBI Taxonomy" id="1120995"/>
    <lineage>
        <taxon>Bacteria</taxon>
        <taxon>Bacillati</taxon>
        <taxon>Bacillota</taxon>
        <taxon>Tissierellia</taxon>
        <taxon>Tissierellales</taxon>
        <taxon>Peptoniphilaceae</taxon>
        <taxon>Anaerosphaera</taxon>
    </lineage>
</organism>
<feature type="domain" description="DUF6434" evidence="1">
    <location>
        <begin position="71"/>
        <end position="128"/>
    </location>
</feature>
<reference evidence="2 3" key="1">
    <citation type="submission" date="2016-11" db="EMBL/GenBank/DDBJ databases">
        <authorList>
            <person name="Jaros S."/>
            <person name="Januszkiewicz K."/>
            <person name="Wedrychowicz H."/>
        </authorList>
    </citation>
    <scope>NUCLEOTIDE SEQUENCE [LARGE SCALE GENOMIC DNA]</scope>
    <source>
        <strain evidence="2 3">DSM 21120</strain>
    </source>
</reference>
<dbReference type="InterPro" id="IPR045492">
    <property type="entry name" value="DUF6434"/>
</dbReference>
<dbReference type="Pfam" id="PF18953">
    <property type="entry name" value="SAP_new25"/>
    <property type="match status" value="1"/>
</dbReference>
<evidence type="ECO:0000259" key="1">
    <source>
        <dbReference type="Pfam" id="PF20026"/>
    </source>
</evidence>
<accession>A0A1M5S228</accession>
<evidence type="ECO:0000313" key="2">
    <source>
        <dbReference type="EMBL" id="SHH32530.1"/>
    </source>
</evidence>
<proteinExistence type="predicted"/>
<dbReference type="STRING" id="1120995.SAMN02745245_01087"/>
<dbReference type="RefSeq" id="WP_073184497.1">
    <property type="nucleotide sequence ID" value="NZ_FQXI01000006.1"/>
</dbReference>
<dbReference type="AlphaFoldDB" id="A0A1M5S228"/>